<dbReference type="EMBL" id="GL732528">
    <property type="protein sequence ID" value="EFX87395.1"/>
    <property type="molecule type" value="Genomic_DNA"/>
</dbReference>
<keyword evidence="4" id="KW-1185">Reference proteome</keyword>
<organism evidence="3 4">
    <name type="scientific">Daphnia pulex</name>
    <name type="common">Water flea</name>
    <dbReference type="NCBI Taxonomy" id="6669"/>
    <lineage>
        <taxon>Eukaryota</taxon>
        <taxon>Metazoa</taxon>
        <taxon>Ecdysozoa</taxon>
        <taxon>Arthropoda</taxon>
        <taxon>Crustacea</taxon>
        <taxon>Branchiopoda</taxon>
        <taxon>Diplostraca</taxon>
        <taxon>Cladocera</taxon>
        <taxon>Anomopoda</taxon>
        <taxon>Daphniidae</taxon>
        <taxon>Daphnia</taxon>
    </lineage>
</organism>
<dbReference type="GO" id="GO:0000390">
    <property type="term" value="P:spliceosomal complex disassembly"/>
    <property type="evidence" value="ECO:0000318"/>
    <property type="project" value="GO_Central"/>
</dbReference>
<dbReference type="InParanoid" id="E9G0I7"/>
<evidence type="ECO:0000259" key="2">
    <source>
        <dbReference type="PROSITE" id="PS50174"/>
    </source>
</evidence>
<dbReference type="SMART" id="SM00443">
    <property type="entry name" value="G_patch"/>
    <property type="match status" value="1"/>
</dbReference>
<dbReference type="InterPro" id="IPR045211">
    <property type="entry name" value="TFP11/STIP/Ntr1"/>
</dbReference>
<dbReference type="AlphaFoldDB" id="E9G0I7"/>
<dbReference type="PANTHER" id="PTHR23329">
    <property type="entry name" value="TUFTELIN-INTERACTING PROTEIN 11-RELATED"/>
    <property type="match status" value="1"/>
</dbReference>
<feature type="compositionally biased region" description="Basic residues" evidence="1">
    <location>
        <begin position="1"/>
        <end position="11"/>
    </location>
</feature>
<feature type="region of interest" description="Disordered" evidence="1">
    <location>
        <begin position="42"/>
        <end position="102"/>
    </location>
</feature>
<gene>
    <name evidence="3" type="ORF">DAPPUDRAFT_307120</name>
</gene>
<dbReference type="eggNOG" id="KOG2184">
    <property type="taxonomic scope" value="Eukaryota"/>
</dbReference>
<dbReference type="OrthoDB" id="4822at2759"/>
<proteinExistence type="predicted"/>
<dbReference type="PROSITE" id="PS50174">
    <property type="entry name" value="G_PATCH"/>
    <property type="match status" value="1"/>
</dbReference>
<protein>
    <recommendedName>
        <fullName evidence="2">G-patch domain-containing protein</fullName>
    </recommendedName>
</protein>
<evidence type="ECO:0000256" key="1">
    <source>
        <dbReference type="SAM" id="MobiDB-lite"/>
    </source>
</evidence>
<dbReference type="HOGENOM" id="CLU_754930_0_0_1"/>
<name>E9G0I7_DAPPU</name>
<feature type="domain" description="G-patch" evidence="2">
    <location>
        <begin position="103"/>
        <end position="149"/>
    </location>
</feature>
<feature type="region of interest" description="Disordered" evidence="1">
    <location>
        <begin position="1"/>
        <end position="26"/>
    </location>
</feature>
<feature type="compositionally biased region" description="Polar residues" evidence="1">
    <location>
        <begin position="70"/>
        <end position="94"/>
    </location>
</feature>
<dbReference type="InterPro" id="IPR000467">
    <property type="entry name" value="G_patch_dom"/>
</dbReference>
<feature type="region of interest" description="Disordered" evidence="1">
    <location>
        <begin position="250"/>
        <end position="280"/>
    </location>
</feature>
<dbReference type="KEGG" id="dpx:DAPPUDRAFT_307120"/>
<accession>E9G0I7</accession>
<evidence type="ECO:0000313" key="3">
    <source>
        <dbReference type="EMBL" id="EFX87395.1"/>
    </source>
</evidence>
<dbReference type="GO" id="GO:0003676">
    <property type="term" value="F:nucleic acid binding"/>
    <property type="evidence" value="ECO:0007669"/>
    <property type="project" value="InterPro"/>
</dbReference>
<dbReference type="STRING" id="6669.E9G0I7"/>
<feature type="compositionally biased region" description="Low complexity" evidence="1">
    <location>
        <begin position="262"/>
        <end position="280"/>
    </location>
</feature>
<evidence type="ECO:0000313" key="4">
    <source>
        <dbReference type="Proteomes" id="UP000000305"/>
    </source>
</evidence>
<dbReference type="PANTHER" id="PTHR23329:SF1">
    <property type="entry name" value="TUFTELIN-INTERACTING PROTEIN 11"/>
    <property type="match status" value="1"/>
</dbReference>
<reference evidence="3 4" key="1">
    <citation type="journal article" date="2011" name="Science">
        <title>The ecoresponsive genome of Daphnia pulex.</title>
        <authorList>
            <person name="Colbourne J.K."/>
            <person name="Pfrender M.E."/>
            <person name="Gilbert D."/>
            <person name="Thomas W.K."/>
            <person name="Tucker A."/>
            <person name="Oakley T.H."/>
            <person name="Tokishita S."/>
            <person name="Aerts A."/>
            <person name="Arnold G.J."/>
            <person name="Basu M.K."/>
            <person name="Bauer D.J."/>
            <person name="Caceres C.E."/>
            <person name="Carmel L."/>
            <person name="Casola C."/>
            <person name="Choi J.H."/>
            <person name="Detter J.C."/>
            <person name="Dong Q."/>
            <person name="Dusheyko S."/>
            <person name="Eads B.D."/>
            <person name="Frohlich T."/>
            <person name="Geiler-Samerotte K.A."/>
            <person name="Gerlach D."/>
            <person name="Hatcher P."/>
            <person name="Jogdeo S."/>
            <person name="Krijgsveld J."/>
            <person name="Kriventseva E.V."/>
            <person name="Kultz D."/>
            <person name="Laforsch C."/>
            <person name="Lindquist E."/>
            <person name="Lopez J."/>
            <person name="Manak J.R."/>
            <person name="Muller J."/>
            <person name="Pangilinan J."/>
            <person name="Patwardhan R.P."/>
            <person name="Pitluck S."/>
            <person name="Pritham E.J."/>
            <person name="Rechtsteiner A."/>
            <person name="Rho M."/>
            <person name="Rogozin I.B."/>
            <person name="Sakarya O."/>
            <person name="Salamov A."/>
            <person name="Schaack S."/>
            <person name="Shapiro H."/>
            <person name="Shiga Y."/>
            <person name="Skalitzky C."/>
            <person name="Smith Z."/>
            <person name="Souvorov A."/>
            <person name="Sung W."/>
            <person name="Tang Z."/>
            <person name="Tsuchiya D."/>
            <person name="Tu H."/>
            <person name="Vos H."/>
            <person name="Wang M."/>
            <person name="Wolf Y.I."/>
            <person name="Yamagata H."/>
            <person name="Yamada T."/>
            <person name="Ye Y."/>
            <person name="Shaw J.R."/>
            <person name="Andrews J."/>
            <person name="Crease T.J."/>
            <person name="Tang H."/>
            <person name="Lucas S.M."/>
            <person name="Robertson H.M."/>
            <person name="Bork P."/>
            <person name="Koonin E.V."/>
            <person name="Zdobnov E.M."/>
            <person name="Grigoriev I.V."/>
            <person name="Lynch M."/>
            <person name="Boore J.L."/>
        </authorList>
    </citation>
    <scope>NUCLEOTIDE SEQUENCE [LARGE SCALE GENOMIC DNA]</scope>
</reference>
<sequence>MPSRFTPRHPFHQPFHGVSTKSPDAKRKEALERILQFNPVKAGDKDYTSPVGFVKGGVQQQTERGEIVETNENPGSSSESATNMSNDPRTSPSNEIGGWEKHTKGIGAKLLLKMGYKPGQGLGKSLQGRSEPIEAKVRKGRAAIGSEELLPPQSHHRSNAQQSLIEQKLKNKKFSKRKKNVLAAMPKAAEPPRRMNLIYPELSNYRSNKTLNILRSSMGDRITIDRTPDVICIASSDDEDCLILSDAENSSKTTLPSDDANRTTPARRTTPLKSPTSASSARSSAASCDVVCISSSDEEDCFILSDGETSPSNEIGARVSTALSDNKAPETFSWNRPKLSVSQRRIRKMRMKEWSQRRKIRHSISNL</sequence>
<dbReference type="Pfam" id="PF01585">
    <property type="entry name" value="G-patch"/>
    <property type="match status" value="1"/>
</dbReference>
<dbReference type="GO" id="GO:0071008">
    <property type="term" value="C:U2-type post-mRNA release spliceosomal complex"/>
    <property type="evidence" value="ECO:0000318"/>
    <property type="project" value="GO_Central"/>
</dbReference>
<dbReference type="Proteomes" id="UP000000305">
    <property type="component" value="Unassembled WGS sequence"/>
</dbReference>